<dbReference type="Proteomes" id="UP000244005">
    <property type="component" value="Unassembled WGS sequence"/>
</dbReference>
<name>A0A2R6XNV9_MARPO</name>
<keyword evidence="2" id="KW-1185">Reference proteome</keyword>
<evidence type="ECO:0000313" key="2">
    <source>
        <dbReference type="Proteomes" id="UP000244005"/>
    </source>
</evidence>
<organism evidence="1 2">
    <name type="scientific">Marchantia polymorpha</name>
    <name type="common">Common liverwort</name>
    <name type="synonym">Marchantia aquatica</name>
    <dbReference type="NCBI Taxonomy" id="3197"/>
    <lineage>
        <taxon>Eukaryota</taxon>
        <taxon>Viridiplantae</taxon>
        <taxon>Streptophyta</taxon>
        <taxon>Embryophyta</taxon>
        <taxon>Marchantiophyta</taxon>
        <taxon>Marchantiopsida</taxon>
        <taxon>Marchantiidae</taxon>
        <taxon>Marchantiales</taxon>
        <taxon>Marchantiaceae</taxon>
        <taxon>Marchantia</taxon>
    </lineage>
</organism>
<evidence type="ECO:0000313" key="1">
    <source>
        <dbReference type="EMBL" id="PTQ47793.1"/>
    </source>
</evidence>
<dbReference type="Gramene" id="Mp3g02000.1">
    <property type="protein sequence ID" value="Mp3g02000.1.cds1"/>
    <property type="gene ID" value="Mp3g02000"/>
</dbReference>
<reference evidence="2" key="1">
    <citation type="journal article" date="2017" name="Cell">
        <title>Insights into land plant evolution garnered from the Marchantia polymorpha genome.</title>
        <authorList>
            <person name="Bowman J.L."/>
            <person name="Kohchi T."/>
            <person name="Yamato K.T."/>
            <person name="Jenkins J."/>
            <person name="Shu S."/>
            <person name="Ishizaki K."/>
            <person name="Yamaoka S."/>
            <person name="Nishihama R."/>
            <person name="Nakamura Y."/>
            <person name="Berger F."/>
            <person name="Adam C."/>
            <person name="Aki S.S."/>
            <person name="Althoff F."/>
            <person name="Araki T."/>
            <person name="Arteaga-Vazquez M.A."/>
            <person name="Balasubrmanian S."/>
            <person name="Barry K."/>
            <person name="Bauer D."/>
            <person name="Boehm C.R."/>
            <person name="Briginshaw L."/>
            <person name="Caballero-Perez J."/>
            <person name="Catarino B."/>
            <person name="Chen F."/>
            <person name="Chiyoda S."/>
            <person name="Chovatia M."/>
            <person name="Davies K.M."/>
            <person name="Delmans M."/>
            <person name="Demura T."/>
            <person name="Dierschke T."/>
            <person name="Dolan L."/>
            <person name="Dorantes-Acosta A.E."/>
            <person name="Eklund D.M."/>
            <person name="Florent S.N."/>
            <person name="Flores-Sandoval E."/>
            <person name="Fujiyama A."/>
            <person name="Fukuzawa H."/>
            <person name="Galik B."/>
            <person name="Grimanelli D."/>
            <person name="Grimwood J."/>
            <person name="Grossniklaus U."/>
            <person name="Hamada T."/>
            <person name="Haseloff J."/>
            <person name="Hetherington A.J."/>
            <person name="Higo A."/>
            <person name="Hirakawa Y."/>
            <person name="Hundley H.N."/>
            <person name="Ikeda Y."/>
            <person name="Inoue K."/>
            <person name="Inoue S.I."/>
            <person name="Ishida S."/>
            <person name="Jia Q."/>
            <person name="Kakita M."/>
            <person name="Kanazawa T."/>
            <person name="Kawai Y."/>
            <person name="Kawashima T."/>
            <person name="Kennedy M."/>
            <person name="Kinose K."/>
            <person name="Kinoshita T."/>
            <person name="Kohara Y."/>
            <person name="Koide E."/>
            <person name="Komatsu K."/>
            <person name="Kopischke S."/>
            <person name="Kubo M."/>
            <person name="Kyozuka J."/>
            <person name="Lagercrantz U."/>
            <person name="Lin S.S."/>
            <person name="Lindquist E."/>
            <person name="Lipzen A.M."/>
            <person name="Lu C.W."/>
            <person name="De Luna E."/>
            <person name="Martienssen R.A."/>
            <person name="Minamino N."/>
            <person name="Mizutani M."/>
            <person name="Mizutani M."/>
            <person name="Mochizuki N."/>
            <person name="Monte I."/>
            <person name="Mosher R."/>
            <person name="Nagasaki H."/>
            <person name="Nakagami H."/>
            <person name="Naramoto S."/>
            <person name="Nishitani K."/>
            <person name="Ohtani M."/>
            <person name="Okamoto T."/>
            <person name="Okumura M."/>
            <person name="Phillips J."/>
            <person name="Pollak B."/>
            <person name="Reinders A."/>
            <person name="Rovekamp M."/>
            <person name="Sano R."/>
            <person name="Sawa S."/>
            <person name="Schmid M.W."/>
            <person name="Shirakawa M."/>
            <person name="Solano R."/>
            <person name="Spunde A."/>
            <person name="Suetsugu N."/>
            <person name="Sugano S."/>
            <person name="Sugiyama A."/>
            <person name="Sun R."/>
            <person name="Suzuki Y."/>
            <person name="Takenaka M."/>
            <person name="Takezawa D."/>
            <person name="Tomogane H."/>
            <person name="Tsuzuki M."/>
            <person name="Ueda T."/>
            <person name="Umeda M."/>
            <person name="Ward J.M."/>
            <person name="Watanabe Y."/>
            <person name="Yazaki K."/>
            <person name="Yokoyama R."/>
            <person name="Yoshitake Y."/>
            <person name="Yotsui I."/>
            <person name="Zachgo S."/>
            <person name="Schmutz J."/>
        </authorList>
    </citation>
    <scope>NUCLEOTIDE SEQUENCE [LARGE SCALE GENOMIC DNA]</scope>
    <source>
        <strain evidence="2">Tak-1</strain>
    </source>
</reference>
<dbReference type="EMBL" id="KZ772679">
    <property type="protein sequence ID" value="PTQ47793.1"/>
    <property type="molecule type" value="Genomic_DNA"/>
</dbReference>
<accession>A0A2R6XNV9</accession>
<sequence>MDSPLPFTNGKGSLYCWYLRTTGELCMSVPSPRIRWHQPCQKDTGNSDVRNCNGLKLQIGESSSDVPQQQLSVRAVLWLEIFNGQSTET</sequence>
<proteinExistence type="predicted"/>
<gene>
    <name evidence="1" type="ORF">MARPO_0007s0189</name>
</gene>
<dbReference type="AlphaFoldDB" id="A0A2R6XNV9"/>
<protein>
    <submittedName>
        <fullName evidence="1">Uncharacterized protein</fullName>
    </submittedName>
</protein>